<dbReference type="EMBL" id="JASSZA010000005">
    <property type="protein sequence ID" value="KAK2110156.1"/>
    <property type="molecule type" value="Genomic_DNA"/>
</dbReference>
<evidence type="ECO:0000313" key="2">
    <source>
        <dbReference type="EMBL" id="KAK2110156.1"/>
    </source>
</evidence>
<proteinExistence type="predicted"/>
<dbReference type="Proteomes" id="UP001266305">
    <property type="component" value="Unassembled WGS sequence"/>
</dbReference>
<sequence length="218" mass="22676">MQRAGGGALRPGRNYGLPGSLRQLDPAALQMLLLDADRQEPMRSGARELALFLTPEPGAEVGDGAVELQERGLAVGGVRAPSRDPRLRWSILSLSELGGPGIPLSWRVAAGRHPEMRSGLPLLPPPGDARPRRPRLAFPPHPGPPASAGSRDAALRQAGPGGGGPRDRPCPGCSRAVPRSSGAAGCGCAGNPEAVLRCCSSERKHHASVCAFCFKSTK</sequence>
<gene>
    <name evidence="2" type="ORF">P7K49_009902</name>
</gene>
<accession>A0ABQ9VL97</accession>
<feature type="region of interest" description="Disordered" evidence="1">
    <location>
        <begin position="117"/>
        <end position="174"/>
    </location>
</feature>
<evidence type="ECO:0000313" key="3">
    <source>
        <dbReference type="Proteomes" id="UP001266305"/>
    </source>
</evidence>
<evidence type="ECO:0000256" key="1">
    <source>
        <dbReference type="SAM" id="MobiDB-lite"/>
    </source>
</evidence>
<reference evidence="2 3" key="1">
    <citation type="submission" date="2023-05" db="EMBL/GenBank/DDBJ databases">
        <title>B98-5 Cell Line De Novo Hybrid Assembly: An Optical Mapping Approach.</title>
        <authorList>
            <person name="Kananen K."/>
            <person name="Auerbach J.A."/>
            <person name="Kautto E."/>
            <person name="Blachly J.S."/>
        </authorList>
    </citation>
    <scope>NUCLEOTIDE SEQUENCE [LARGE SCALE GENOMIC DNA]</scope>
    <source>
        <strain evidence="2">B95-8</strain>
        <tissue evidence="2">Cell line</tissue>
    </source>
</reference>
<name>A0ABQ9VL97_SAGOE</name>
<comment type="caution">
    <text evidence="2">The sequence shown here is derived from an EMBL/GenBank/DDBJ whole genome shotgun (WGS) entry which is preliminary data.</text>
</comment>
<protein>
    <submittedName>
        <fullName evidence="2">Uncharacterized protein</fullName>
    </submittedName>
</protein>
<keyword evidence="3" id="KW-1185">Reference proteome</keyword>
<organism evidence="2 3">
    <name type="scientific">Saguinus oedipus</name>
    <name type="common">Cotton-top tamarin</name>
    <name type="synonym">Oedipomidas oedipus</name>
    <dbReference type="NCBI Taxonomy" id="9490"/>
    <lineage>
        <taxon>Eukaryota</taxon>
        <taxon>Metazoa</taxon>
        <taxon>Chordata</taxon>
        <taxon>Craniata</taxon>
        <taxon>Vertebrata</taxon>
        <taxon>Euteleostomi</taxon>
        <taxon>Mammalia</taxon>
        <taxon>Eutheria</taxon>
        <taxon>Euarchontoglires</taxon>
        <taxon>Primates</taxon>
        <taxon>Haplorrhini</taxon>
        <taxon>Platyrrhini</taxon>
        <taxon>Cebidae</taxon>
        <taxon>Callitrichinae</taxon>
        <taxon>Saguinus</taxon>
    </lineage>
</organism>